<accession>A0A6C0HKF5</accession>
<dbReference type="InterPro" id="IPR001173">
    <property type="entry name" value="Glyco_trans_2-like"/>
</dbReference>
<dbReference type="SUPFAM" id="SSF53448">
    <property type="entry name" value="Nucleotide-diphospho-sugar transferases"/>
    <property type="match status" value="1"/>
</dbReference>
<dbReference type="InterPro" id="IPR029044">
    <property type="entry name" value="Nucleotide-diphossugar_trans"/>
</dbReference>
<evidence type="ECO:0000313" key="2">
    <source>
        <dbReference type="EMBL" id="QHT80850.1"/>
    </source>
</evidence>
<proteinExistence type="predicted"/>
<organism evidence="2">
    <name type="scientific">viral metagenome</name>
    <dbReference type="NCBI Taxonomy" id="1070528"/>
    <lineage>
        <taxon>unclassified sequences</taxon>
        <taxon>metagenomes</taxon>
        <taxon>organismal metagenomes</taxon>
    </lineage>
</organism>
<dbReference type="CDD" id="cd00761">
    <property type="entry name" value="Glyco_tranf_GTA_type"/>
    <property type="match status" value="1"/>
</dbReference>
<feature type="domain" description="Glycosyltransferase 2-like" evidence="1">
    <location>
        <begin position="5"/>
        <end position="119"/>
    </location>
</feature>
<dbReference type="Gene3D" id="3.90.550.10">
    <property type="entry name" value="Spore Coat Polysaccharide Biosynthesis Protein SpsA, Chain A"/>
    <property type="match status" value="1"/>
</dbReference>
<sequence>MRIGVAICCYKGHIPHLKRLFDSIQAQTRLPDEVIVSCSSSHPEDIPYRQEDYTFPFTIITCEEPKNAAQNRNRAAAACVDTVDIISFFDADDTMHPQRIDIIYQCFTRHPVVLLLHSIEIDPTASFIEYGHPAFLLNSLARCPWGSTVITLPMYQPHIANGHVSIRSEVFPRISYRESADMQGKEDTLFSTDVIFVYPMRTAYCNYKLSQYFPSRTGGAS</sequence>
<reference evidence="2" key="1">
    <citation type="journal article" date="2020" name="Nature">
        <title>Giant virus diversity and host interactions through global metagenomics.</title>
        <authorList>
            <person name="Schulz F."/>
            <person name="Roux S."/>
            <person name="Paez-Espino D."/>
            <person name="Jungbluth S."/>
            <person name="Walsh D.A."/>
            <person name="Denef V.J."/>
            <person name="McMahon K.D."/>
            <person name="Konstantinidis K.T."/>
            <person name="Eloe-Fadrosh E.A."/>
            <person name="Kyrpides N.C."/>
            <person name="Woyke T."/>
        </authorList>
    </citation>
    <scope>NUCLEOTIDE SEQUENCE</scope>
    <source>
        <strain evidence="2">GVMAG-M-3300023184-121</strain>
    </source>
</reference>
<protein>
    <recommendedName>
        <fullName evidence="1">Glycosyltransferase 2-like domain-containing protein</fullName>
    </recommendedName>
</protein>
<name>A0A6C0HKF5_9ZZZZ</name>
<dbReference type="AlphaFoldDB" id="A0A6C0HKF5"/>
<evidence type="ECO:0000259" key="1">
    <source>
        <dbReference type="Pfam" id="PF00535"/>
    </source>
</evidence>
<dbReference type="EMBL" id="MN739975">
    <property type="protein sequence ID" value="QHT80850.1"/>
    <property type="molecule type" value="Genomic_DNA"/>
</dbReference>
<dbReference type="Pfam" id="PF00535">
    <property type="entry name" value="Glycos_transf_2"/>
    <property type="match status" value="1"/>
</dbReference>